<dbReference type="PANTHER" id="PTHR11537:SF254">
    <property type="entry name" value="POTASSIUM VOLTAGE-GATED CHANNEL PROTEIN SHAB"/>
    <property type="match status" value="1"/>
</dbReference>
<evidence type="ECO:0000256" key="7">
    <source>
        <dbReference type="ARBA" id="ARBA00022882"/>
    </source>
</evidence>
<feature type="transmembrane region" description="Helical" evidence="15">
    <location>
        <begin position="381"/>
        <end position="401"/>
    </location>
</feature>
<dbReference type="InterPro" id="IPR005821">
    <property type="entry name" value="Ion_trans_dom"/>
</dbReference>
<dbReference type="InterPro" id="IPR000210">
    <property type="entry name" value="BTB/POZ_dom"/>
</dbReference>
<dbReference type="Pfam" id="PF02214">
    <property type="entry name" value="BTB_2"/>
    <property type="match status" value="1"/>
</dbReference>
<dbReference type="PRINTS" id="PR01494">
    <property type="entry name" value="KV9CHANNEL"/>
</dbReference>
<keyword evidence="9 15" id="KW-1133">Transmembrane helix</keyword>
<evidence type="ECO:0000256" key="9">
    <source>
        <dbReference type="ARBA" id="ARBA00022989"/>
    </source>
</evidence>
<evidence type="ECO:0000256" key="4">
    <source>
        <dbReference type="ARBA" id="ARBA00022553"/>
    </source>
</evidence>
<evidence type="ECO:0000313" key="18">
    <source>
        <dbReference type="Proteomes" id="UP000670152"/>
    </source>
</evidence>
<keyword evidence="4" id="KW-0597">Phosphoprotein</keyword>
<evidence type="ECO:0000256" key="2">
    <source>
        <dbReference type="ARBA" id="ARBA00022448"/>
    </source>
</evidence>
<dbReference type="Gene3D" id="1.20.120.350">
    <property type="entry name" value="Voltage-gated potassium channels. Chain C"/>
    <property type="match status" value="1"/>
</dbReference>
<evidence type="ECO:0000313" key="17">
    <source>
        <dbReference type="EMBL" id="KAG5321561.1"/>
    </source>
</evidence>
<dbReference type="PROSITE" id="PS51257">
    <property type="entry name" value="PROKAR_LIPOPROTEIN"/>
    <property type="match status" value="1"/>
</dbReference>
<feature type="region of interest" description="Disordered" evidence="14">
    <location>
        <begin position="812"/>
        <end position="831"/>
    </location>
</feature>
<feature type="domain" description="BTB" evidence="16">
    <location>
        <begin position="152"/>
        <end position="261"/>
    </location>
</feature>
<dbReference type="InterPro" id="IPR003971">
    <property type="entry name" value="K_chnl_volt-dep_Kv5/Kv9"/>
</dbReference>
<dbReference type="SMART" id="SM00225">
    <property type="entry name" value="BTB"/>
    <property type="match status" value="1"/>
</dbReference>
<reference evidence="17 18" key="1">
    <citation type="submission" date="2020-02" db="EMBL/GenBank/DDBJ databases">
        <title>Relaxed selection underlies rapid genomic changes in the transitions from sociality to social parasitism in ants.</title>
        <authorList>
            <person name="Bi X."/>
        </authorList>
    </citation>
    <scope>NUCLEOTIDE SEQUENCE [LARGE SCALE GENOMIC DNA]</scope>
    <source>
        <strain evidence="17">BGI-DK2014b</strain>
        <tissue evidence="17">Whole body</tissue>
    </source>
</reference>
<dbReference type="InterPro" id="IPR003968">
    <property type="entry name" value="K_chnl_volt-dep_Kv"/>
</dbReference>
<organism evidence="17 18">
    <name type="scientific">Acromyrmex heyeri</name>
    <dbReference type="NCBI Taxonomy" id="230685"/>
    <lineage>
        <taxon>Eukaryota</taxon>
        <taxon>Metazoa</taxon>
        <taxon>Ecdysozoa</taxon>
        <taxon>Arthropoda</taxon>
        <taxon>Hexapoda</taxon>
        <taxon>Insecta</taxon>
        <taxon>Pterygota</taxon>
        <taxon>Neoptera</taxon>
        <taxon>Endopterygota</taxon>
        <taxon>Hymenoptera</taxon>
        <taxon>Apocrita</taxon>
        <taxon>Aculeata</taxon>
        <taxon>Formicoidea</taxon>
        <taxon>Formicidae</taxon>
        <taxon>Myrmicinae</taxon>
        <taxon>Acromyrmex</taxon>
    </lineage>
</organism>
<dbReference type="Gene3D" id="3.30.710.10">
    <property type="entry name" value="Potassium Channel Kv1.1, Chain A"/>
    <property type="match status" value="1"/>
</dbReference>
<evidence type="ECO:0000256" key="8">
    <source>
        <dbReference type="ARBA" id="ARBA00022958"/>
    </source>
</evidence>
<dbReference type="FunFam" id="3.30.710.10:FF:000010">
    <property type="entry name" value="Potassium voltage-gated channel subfamily B member"/>
    <property type="match status" value="1"/>
</dbReference>
<dbReference type="Gene3D" id="1.10.287.70">
    <property type="match status" value="1"/>
</dbReference>
<dbReference type="InterPro" id="IPR003131">
    <property type="entry name" value="T1-type_BTB"/>
</dbReference>
<dbReference type="SUPFAM" id="SSF81324">
    <property type="entry name" value="Voltage-gated potassium channels"/>
    <property type="match status" value="1"/>
</dbReference>
<dbReference type="FunFam" id="1.20.120.350:FF:000018">
    <property type="entry name" value="Potassium voltage-gated channel subfamily B member"/>
    <property type="match status" value="1"/>
</dbReference>
<feature type="compositionally biased region" description="Polar residues" evidence="14">
    <location>
        <begin position="812"/>
        <end position="827"/>
    </location>
</feature>
<keyword evidence="18" id="KW-1185">Reference proteome</keyword>
<sequence>MLNERLEADNILADGERNVNAVVTGPTFSSLSSSCTVPYIGTDQDYVFEGGGMSMLQQLGAGGRGNTDCITGGGDLGFNASIGGSGTGLGGGIGFGGIGTEGIAGGIAVMGGRGIGGGGGGGVGMQQRAFSKSMTSLPPEPFMIMRSKALNRRVSINVGGVKHEVLWRTLERLPHTRLGRLRDCNTHEAITELCDDYSLIDNEYFFDRHPKSFSSILNFYRTGKLHLVDEMCVLAFSDDLSYWGVDELYLESCCQHKYHQRKEHVHEEMRKEAESLRQREEEEFGEGKCAQYQKWLWDLLEKPTTSIAARVIAVISILFIVLSTIALTLNTIPSMQVNDEKGNFQDNPQLAMVEAVCISWFTLEYLLRFSASPDKWKFFKGGLNVIDLLAILPYFVSLFLVETNKNANDQFQDVRRVVQIFRIMRILRILKLARHSTGLQSLGFTLRNSYKELGLLMLFLAMGVLIFSSLAYFAEKEEPGTKFISIPETFWWAGITMTTVGYGDIYPTTPLGKVIGSVCCICGVLVIALPIPIIVNNFAEFYKNQMRREKAIKRREALERAKREGSIVSFHHINLRDAFAKSMDLIDVIVDTGHNMSGVDGNSTEGESACGRGPAQTGPGCYRNYEHYSLSRHRRSTSNACFPNLSNDLPTTPNSPNRRLLDFVQNVPSSQNDDFYQEKLPAQHVNQGNMTSSDEEKKDSRKFEKIDELPSEFECCFCTTKEYKDFTDAESIMPLATSDFRNPVCQEMRSLRFNSGNGIGGSGAEHLSSSLMESKVSPIQPLETLSFASMYNEQEYHYAKTYNEQGSIDSSDTYASCQTHPSHSQGDLTEDADSNLYINPLEATEKFKISQMKKSISGEVGRNIIAETLPNAESLKEASKVNLNDMMPKHRKIRIQQSIKPRMQFVSDQESIVMRSILKEDTAAEDNNNHYGGLRGGKPSPLMSTNSLASATRIINYHMFGSLGAPKHYRETSVENKLSLSADSIDSGGMPFIDQHRISKSILKKSDSGNNYYSNAGDSDTEKLITDSMSTASICDNETSSCDASANTNNVCTKKRPMSPLFSRQVLESIFLTNNNIERECTSDKGDKKLSVSRKSRILFSDIEEEKHARDEAVVENQNKELDDQSWRSKIRVQEQSKETMLILRPYKTKKSMTEEKKKTNKLSGHSSSTTYKMSDANYFSPKYNFSS</sequence>
<keyword evidence="10" id="KW-0406">Ion transport</keyword>
<dbReference type="GO" id="GO:0008076">
    <property type="term" value="C:voltage-gated potassium channel complex"/>
    <property type="evidence" value="ECO:0007669"/>
    <property type="project" value="InterPro"/>
</dbReference>
<keyword evidence="3" id="KW-0633">Potassium transport</keyword>
<feature type="transmembrane region" description="Helical" evidence="15">
    <location>
        <begin position="483"/>
        <end position="502"/>
    </location>
</feature>
<protein>
    <submittedName>
        <fullName evidence="17">KCNAB protein</fullName>
    </submittedName>
</protein>
<keyword evidence="6" id="KW-0631">Potassium channel</keyword>
<dbReference type="GO" id="GO:0051260">
    <property type="term" value="P:protein homooligomerization"/>
    <property type="evidence" value="ECO:0007669"/>
    <property type="project" value="InterPro"/>
</dbReference>
<dbReference type="Pfam" id="PF00520">
    <property type="entry name" value="Ion_trans"/>
    <property type="match status" value="1"/>
</dbReference>
<dbReference type="Proteomes" id="UP000670152">
    <property type="component" value="Unassembled WGS sequence"/>
</dbReference>
<evidence type="ECO:0000256" key="12">
    <source>
        <dbReference type="ARBA" id="ARBA00023303"/>
    </source>
</evidence>
<dbReference type="OrthoDB" id="296522at2759"/>
<evidence type="ECO:0000256" key="10">
    <source>
        <dbReference type="ARBA" id="ARBA00023065"/>
    </source>
</evidence>
<dbReference type="GO" id="GO:0005251">
    <property type="term" value="F:delayed rectifier potassium channel activity"/>
    <property type="evidence" value="ECO:0007669"/>
    <property type="project" value="TreeGrafter"/>
</dbReference>
<evidence type="ECO:0000256" key="5">
    <source>
        <dbReference type="ARBA" id="ARBA00022692"/>
    </source>
</evidence>
<keyword evidence="13" id="KW-0175">Coiled coil</keyword>
<dbReference type="EMBL" id="JAANIB010009726">
    <property type="protein sequence ID" value="KAG5321561.1"/>
    <property type="molecule type" value="Genomic_DNA"/>
</dbReference>
<keyword evidence="11 15" id="KW-0472">Membrane</keyword>
<keyword evidence="8" id="KW-0630">Potassium</keyword>
<feature type="transmembrane region" description="Helical" evidence="15">
    <location>
        <begin position="349"/>
        <end position="369"/>
    </location>
</feature>
<feature type="compositionally biased region" description="Polar residues" evidence="14">
    <location>
        <begin position="1163"/>
        <end position="1173"/>
    </location>
</feature>
<keyword evidence="7" id="KW-0851">Voltage-gated channel</keyword>
<dbReference type="InterPro" id="IPR028325">
    <property type="entry name" value="VG_K_chnl"/>
</dbReference>
<evidence type="ECO:0000256" key="1">
    <source>
        <dbReference type="ARBA" id="ARBA00004141"/>
    </source>
</evidence>
<dbReference type="SUPFAM" id="SSF54695">
    <property type="entry name" value="POZ domain"/>
    <property type="match status" value="1"/>
</dbReference>
<feature type="non-terminal residue" evidence="17">
    <location>
        <position position="1"/>
    </location>
</feature>
<feature type="region of interest" description="Disordered" evidence="14">
    <location>
        <begin position="1148"/>
        <end position="1174"/>
    </location>
</feature>
<evidence type="ECO:0000256" key="6">
    <source>
        <dbReference type="ARBA" id="ARBA00022826"/>
    </source>
</evidence>
<dbReference type="PRINTS" id="PR00169">
    <property type="entry name" value="KCHANNEL"/>
</dbReference>
<keyword evidence="12" id="KW-0407">Ion channel</keyword>
<dbReference type="PRINTS" id="PR01491">
    <property type="entry name" value="KVCHANNEL"/>
</dbReference>
<feature type="compositionally biased region" description="Basic and acidic residues" evidence="14">
    <location>
        <begin position="694"/>
        <end position="704"/>
    </location>
</feature>
<feature type="transmembrane region" description="Helical" evidence="15">
    <location>
        <begin position="453"/>
        <end position="474"/>
    </location>
</feature>
<dbReference type="InterPro" id="IPR011333">
    <property type="entry name" value="SKP1/BTB/POZ_sf"/>
</dbReference>
<feature type="transmembrane region" description="Helical" evidence="15">
    <location>
        <begin position="514"/>
        <end position="539"/>
    </location>
</feature>
<feature type="non-terminal residue" evidence="17">
    <location>
        <position position="1188"/>
    </location>
</feature>
<keyword evidence="2" id="KW-0813">Transport</keyword>
<comment type="caution">
    <text evidence="17">The sequence shown here is derived from an EMBL/GenBank/DDBJ whole genome shotgun (WGS) entry which is preliminary data.</text>
</comment>
<accession>A0A836EWF8</accession>
<dbReference type="PANTHER" id="PTHR11537">
    <property type="entry name" value="VOLTAGE-GATED POTASSIUM CHANNEL"/>
    <property type="match status" value="1"/>
</dbReference>
<feature type="coiled-coil region" evidence="13">
    <location>
        <begin position="259"/>
        <end position="286"/>
    </location>
</feature>
<keyword evidence="5 15" id="KW-0812">Transmembrane</keyword>
<dbReference type="AlphaFoldDB" id="A0A836EWF8"/>
<dbReference type="InterPro" id="IPR027359">
    <property type="entry name" value="Volt_channel_dom_sf"/>
</dbReference>
<dbReference type="GO" id="GO:0001508">
    <property type="term" value="P:action potential"/>
    <property type="evidence" value="ECO:0007669"/>
    <property type="project" value="TreeGrafter"/>
</dbReference>
<dbReference type="FunFam" id="1.10.287.70:FF:000034">
    <property type="entry name" value="Potassium voltage-gated channel subfamily B member"/>
    <property type="match status" value="1"/>
</dbReference>
<evidence type="ECO:0000256" key="14">
    <source>
        <dbReference type="SAM" id="MobiDB-lite"/>
    </source>
</evidence>
<dbReference type="CDD" id="cd18413">
    <property type="entry name" value="BTB_POZ_Shab-like"/>
    <property type="match status" value="1"/>
</dbReference>
<name>A0A836EWF8_9HYME</name>
<evidence type="ECO:0000259" key="16">
    <source>
        <dbReference type="SMART" id="SM00225"/>
    </source>
</evidence>
<evidence type="ECO:0000256" key="3">
    <source>
        <dbReference type="ARBA" id="ARBA00022538"/>
    </source>
</evidence>
<feature type="transmembrane region" description="Helical" evidence="15">
    <location>
        <begin position="307"/>
        <end position="329"/>
    </location>
</feature>
<comment type="subcellular location">
    <subcellularLocation>
        <location evidence="1">Membrane</location>
        <topology evidence="1">Multi-pass membrane protein</topology>
    </subcellularLocation>
</comment>
<evidence type="ECO:0000256" key="13">
    <source>
        <dbReference type="SAM" id="Coils"/>
    </source>
</evidence>
<evidence type="ECO:0000256" key="11">
    <source>
        <dbReference type="ARBA" id="ARBA00023136"/>
    </source>
</evidence>
<evidence type="ECO:0000256" key="15">
    <source>
        <dbReference type="SAM" id="Phobius"/>
    </source>
</evidence>
<gene>
    <name evidence="17" type="primary">Shab</name>
    <name evidence="17" type="ORF">G6Z77_0003229</name>
</gene>
<proteinExistence type="predicted"/>
<feature type="region of interest" description="Disordered" evidence="14">
    <location>
        <begin position="681"/>
        <end position="704"/>
    </location>
</feature>